<feature type="transmembrane region" description="Helical" evidence="1">
    <location>
        <begin position="233"/>
        <end position="250"/>
    </location>
</feature>
<feature type="transmembrane region" description="Helical" evidence="1">
    <location>
        <begin position="67"/>
        <end position="86"/>
    </location>
</feature>
<dbReference type="EMBL" id="JAHCDA010000001">
    <property type="protein sequence ID" value="MBS7810015.1"/>
    <property type="molecule type" value="Genomic_DNA"/>
</dbReference>
<keyword evidence="1" id="KW-0472">Membrane</keyword>
<evidence type="ECO:0000256" key="1">
    <source>
        <dbReference type="SAM" id="Phobius"/>
    </source>
</evidence>
<feature type="transmembrane region" description="Helical" evidence="1">
    <location>
        <begin position="139"/>
        <end position="160"/>
    </location>
</feature>
<accession>A0ABS5Q8J4</accession>
<feature type="transmembrane region" description="Helical" evidence="1">
    <location>
        <begin position="172"/>
        <end position="189"/>
    </location>
</feature>
<dbReference type="InterPro" id="IPR000620">
    <property type="entry name" value="EamA_dom"/>
</dbReference>
<feature type="transmembrane region" description="Helical" evidence="1">
    <location>
        <begin position="28"/>
        <end position="47"/>
    </location>
</feature>
<keyword evidence="4" id="KW-1185">Reference proteome</keyword>
<gene>
    <name evidence="3" type="ORF">KHU32_03635</name>
</gene>
<dbReference type="PANTHER" id="PTHR22911:SF103">
    <property type="entry name" value="BLR2811 PROTEIN"/>
    <property type="match status" value="1"/>
</dbReference>
<organism evidence="3 4">
    <name type="scientific">Roseococcus pinisoli</name>
    <dbReference type="NCBI Taxonomy" id="2835040"/>
    <lineage>
        <taxon>Bacteria</taxon>
        <taxon>Pseudomonadati</taxon>
        <taxon>Pseudomonadota</taxon>
        <taxon>Alphaproteobacteria</taxon>
        <taxon>Acetobacterales</taxon>
        <taxon>Roseomonadaceae</taxon>
        <taxon>Roseococcus</taxon>
    </lineage>
</organism>
<feature type="domain" description="EamA" evidence="2">
    <location>
        <begin position="143"/>
        <end position="268"/>
    </location>
</feature>
<sequence>MMLMVGAMFVFGTQDALSRYLAETYSVLGVLLIRYWFFAGFVMVRAVRAPGGIRQVVRSKRPFLQSLRGVMLVLQVWMMVKSFTLIGLVEAHAIFACYPLLIAALAGPVLGERVSLRRWLAIGAGAVGVLLILRPGAGLFAPASLLVLLAALNFAAYGLLTRVVGLHDAPETSFFYTGIAGAVAITLPGPWIWTPIAMHDWFWMGLLCLSGSMGHYLLIRALAVSEASRLQPLAYFQLIFAAAAGVIVFGEHLAPMTMAGAALVVGAGLFNLRASR</sequence>
<keyword evidence="1" id="KW-1133">Transmembrane helix</keyword>
<feature type="transmembrane region" description="Helical" evidence="1">
    <location>
        <begin position="256"/>
        <end position="274"/>
    </location>
</feature>
<dbReference type="InterPro" id="IPR037185">
    <property type="entry name" value="EmrE-like"/>
</dbReference>
<feature type="domain" description="EamA" evidence="2">
    <location>
        <begin position="2"/>
        <end position="133"/>
    </location>
</feature>
<dbReference type="Pfam" id="PF00892">
    <property type="entry name" value="EamA"/>
    <property type="match status" value="2"/>
</dbReference>
<feature type="transmembrane region" description="Helical" evidence="1">
    <location>
        <begin position="92"/>
        <end position="109"/>
    </location>
</feature>
<keyword evidence="1" id="KW-0812">Transmembrane</keyword>
<comment type="caution">
    <text evidence="3">The sequence shown here is derived from an EMBL/GenBank/DDBJ whole genome shotgun (WGS) entry which is preliminary data.</text>
</comment>
<protein>
    <submittedName>
        <fullName evidence="3">DMT family transporter</fullName>
    </submittedName>
</protein>
<evidence type="ECO:0000313" key="4">
    <source>
        <dbReference type="Proteomes" id="UP000766336"/>
    </source>
</evidence>
<name>A0ABS5Q8J4_9PROT</name>
<evidence type="ECO:0000313" key="3">
    <source>
        <dbReference type="EMBL" id="MBS7810015.1"/>
    </source>
</evidence>
<dbReference type="PANTHER" id="PTHR22911">
    <property type="entry name" value="ACYL-MALONYL CONDENSING ENZYME-RELATED"/>
    <property type="match status" value="1"/>
</dbReference>
<dbReference type="RefSeq" id="WP_213668664.1">
    <property type="nucleotide sequence ID" value="NZ_JAHCDA010000001.1"/>
</dbReference>
<reference evidence="3 4" key="1">
    <citation type="submission" date="2021-05" db="EMBL/GenBank/DDBJ databases">
        <title>Roseococcus sp. XZZS9, whole genome shotgun sequencing project.</title>
        <authorList>
            <person name="Zhao G."/>
            <person name="Shen L."/>
        </authorList>
    </citation>
    <scope>NUCLEOTIDE SEQUENCE [LARGE SCALE GENOMIC DNA]</scope>
    <source>
        <strain evidence="3 4">XZZS9</strain>
    </source>
</reference>
<feature type="transmembrane region" description="Helical" evidence="1">
    <location>
        <begin position="201"/>
        <end position="221"/>
    </location>
</feature>
<dbReference type="SUPFAM" id="SSF103481">
    <property type="entry name" value="Multidrug resistance efflux transporter EmrE"/>
    <property type="match status" value="2"/>
</dbReference>
<dbReference type="Proteomes" id="UP000766336">
    <property type="component" value="Unassembled WGS sequence"/>
</dbReference>
<proteinExistence type="predicted"/>
<feature type="transmembrane region" description="Helical" evidence="1">
    <location>
        <begin position="116"/>
        <end position="133"/>
    </location>
</feature>
<evidence type="ECO:0000259" key="2">
    <source>
        <dbReference type="Pfam" id="PF00892"/>
    </source>
</evidence>